<dbReference type="EMBL" id="LAZR01027118">
    <property type="protein sequence ID" value="KKL66705.1"/>
    <property type="molecule type" value="Genomic_DNA"/>
</dbReference>
<evidence type="ECO:0000313" key="1">
    <source>
        <dbReference type="EMBL" id="KKL66705.1"/>
    </source>
</evidence>
<comment type="caution">
    <text evidence="1">The sequence shown here is derived from an EMBL/GenBank/DDBJ whole genome shotgun (WGS) entry which is preliminary data.</text>
</comment>
<reference evidence="1" key="1">
    <citation type="journal article" date="2015" name="Nature">
        <title>Complex archaea that bridge the gap between prokaryotes and eukaryotes.</title>
        <authorList>
            <person name="Spang A."/>
            <person name="Saw J.H."/>
            <person name="Jorgensen S.L."/>
            <person name="Zaremba-Niedzwiedzka K."/>
            <person name="Martijn J."/>
            <person name="Lind A.E."/>
            <person name="van Eijk R."/>
            <person name="Schleper C."/>
            <person name="Guy L."/>
            <person name="Ettema T.J."/>
        </authorList>
    </citation>
    <scope>NUCLEOTIDE SEQUENCE</scope>
</reference>
<dbReference type="AlphaFoldDB" id="A0A0F9GB44"/>
<proteinExistence type="predicted"/>
<organism evidence="1">
    <name type="scientific">marine sediment metagenome</name>
    <dbReference type="NCBI Taxonomy" id="412755"/>
    <lineage>
        <taxon>unclassified sequences</taxon>
        <taxon>metagenomes</taxon>
        <taxon>ecological metagenomes</taxon>
    </lineage>
</organism>
<accession>A0A0F9GB44</accession>
<gene>
    <name evidence="1" type="ORF">LCGC14_2142330</name>
</gene>
<sequence length="96" mass="9709">MTYATTNPPNLVLSGFNAASLSIWSYESADPAATVDGDGYITDGDALGMKVSDLVLVTETDQTPPIMTTHTVVSVTAGGAVDLSDLGATLATADGD</sequence>
<protein>
    <submittedName>
        <fullName evidence="1">Uncharacterized protein</fullName>
    </submittedName>
</protein>
<name>A0A0F9GB44_9ZZZZ</name>